<dbReference type="SUPFAM" id="SSF160369">
    <property type="entry name" value="Ribosomal protein L10-like"/>
    <property type="match status" value="1"/>
</dbReference>
<evidence type="ECO:0008006" key="3">
    <source>
        <dbReference type="Google" id="ProtNLM"/>
    </source>
</evidence>
<organism evidence="2">
    <name type="scientific">Proteomonas sulcata</name>
    <dbReference type="NCBI Taxonomy" id="77928"/>
    <lineage>
        <taxon>Eukaryota</taxon>
        <taxon>Cryptophyceae</taxon>
        <taxon>Pyrenomonadales</taxon>
        <taxon>Geminigeraceae</taxon>
        <taxon>Proteomonas</taxon>
    </lineage>
</organism>
<dbReference type="GeneID" id="36493169"/>
<evidence type="ECO:0000313" key="2">
    <source>
        <dbReference type="EMBL" id="AVM81210.1"/>
    </source>
</evidence>
<gene>
    <name evidence="2" type="primary">orf187</name>
    <name evidence="2" type="ORF">PsulMt_p034</name>
</gene>
<reference evidence="2" key="1">
    <citation type="journal article" date="2018" name="BMC Genomics">
        <title>Comparative mitochondrial genomics of cryptophyte algae: gene shuffling and dynamic mobile genetic elements.</title>
        <authorList>
            <person name="Kim J.I."/>
            <person name="Yoon H.S."/>
            <person name="Yi G."/>
            <person name="Shin W."/>
            <person name="Archibald J.M."/>
        </authorList>
    </citation>
    <scope>NUCLEOTIDE SEQUENCE</scope>
    <source>
        <strain evidence="2">CCMP705</strain>
    </source>
</reference>
<evidence type="ECO:0000256" key="1">
    <source>
        <dbReference type="ARBA" id="ARBA00008889"/>
    </source>
</evidence>
<geneLocation type="mitochondrion" evidence="2"/>
<dbReference type="InterPro" id="IPR043141">
    <property type="entry name" value="Ribosomal_uL10-like_sf"/>
</dbReference>
<dbReference type="Gene3D" id="3.30.70.1730">
    <property type="match status" value="1"/>
</dbReference>
<protein>
    <recommendedName>
        <fullName evidence="3">Ribosomal protein L10</fullName>
    </recommendedName>
</protein>
<dbReference type="AlphaFoldDB" id="A0A2P1G8D4"/>
<dbReference type="EMBL" id="MG680945">
    <property type="protein sequence ID" value="AVM81210.1"/>
    <property type="molecule type" value="Genomic_DNA"/>
</dbReference>
<comment type="similarity">
    <text evidence="1">Belongs to the universal ribosomal protein uL10 family.</text>
</comment>
<proteinExistence type="inferred from homology"/>
<name>A0A2P1G8D4_9CRYP</name>
<keyword evidence="2" id="KW-0496">Mitochondrion</keyword>
<dbReference type="RefSeq" id="YP_009476717.1">
    <property type="nucleotide sequence ID" value="NC_037453.1"/>
</dbReference>
<sequence>MDYRSIKLYTQNYSLKSKFNHSHIFFICQMKPMSCKEQVRLKHEFNPINVSFRYISNQSVKKLGIFSKIKNKSFYNLFQGNLANISIPLKSDFSNVKVTLKKIKEKKINIIGVFIQGRFVCPFYFKTFINTGNQRNFINILLNTKNILFYTQLKSEPYKFMKIIKTPLHKIIDILNILQIKKNEKSI</sequence>
<accession>A0A2P1G8D4</accession>